<evidence type="ECO:0000259" key="2">
    <source>
        <dbReference type="Pfam" id="PF13966"/>
    </source>
</evidence>
<dbReference type="InterPro" id="IPR005135">
    <property type="entry name" value="Endo/exonuclease/phosphatase"/>
</dbReference>
<reference evidence="4" key="1">
    <citation type="submission" date="2025-08" db="UniProtKB">
        <authorList>
            <consortium name="RefSeq"/>
        </authorList>
    </citation>
    <scope>IDENTIFICATION</scope>
    <source>
        <tissue evidence="4">Leaves</tissue>
    </source>
</reference>
<dbReference type="OrthoDB" id="1739787at2759"/>
<dbReference type="GeneID" id="118348665"/>
<proteinExistence type="predicted"/>
<dbReference type="Pfam" id="PF13966">
    <property type="entry name" value="zf-RVT"/>
    <property type="match status" value="1"/>
</dbReference>
<dbReference type="RefSeq" id="XP_035546637.1">
    <property type="nucleotide sequence ID" value="XM_035690744.1"/>
</dbReference>
<dbReference type="AlphaFoldDB" id="A0A6P9EVN3"/>
<feature type="domain" description="Reverse transcriptase zinc-binding" evidence="2">
    <location>
        <begin position="833"/>
        <end position="928"/>
    </location>
</feature>
<evidence type="ECO:0000313" key="3">
    <source>
        <dbReference type="Proteomes" id="UP000235220"/>
    </source>
</evidence>
<accession>A0A6P9EVN3</accession>
<dbReference type="KEGG" id="jre:118348665"/>
<dbReference type="InParanoid" id="A0A6P9EVN3"/>
<dbReference type="InterPro" id="IPR026960">
    <property type="entry name" value="RVT-Znf"/>
</dbReference>
<organism evidence="3 4">
    <name type="scientific">Juglans regia</name>
    <name type="common">English walnut</name>
    <dbReference type="NCBI Taxonomy" id="51240"/>
    <lineage>
        <taxon>Eukaryota</taxon>
        <taxon>Viridiplantae</taxon>
        <taxon>Streptophyta</taxon>
        <taxon>Embryophyta</taxon>
        <taxon>Tracheophyta</taxon>
        <taxon>Spermatophyta</taxon>
        <taxon>Magnoliopsida</taxon>
        <taxon>eudicotyledons</taxon>
        <taxon>Gunneridae</taxon>
        <taxon>Pentapetalae</taxon>
        <taxon>rosids</taxon>
        <taxon>fabids</taxon>
        <taxon>Fagales</taxon>
        <taxon>Juglandaceae</taxon>
        <taxon>Juglans</taxon>
    </lineage>
</organism>
<evidence type="ECO:0000259" key="1">
    <source>
        <dbReference type="Pfam" id="PF03372"/>
    </source>
</evidence>
<keyword evidence="3" id="KW-1185">Reference proteome</keyword>
<dbReference type="Pfam" id="PF03372">
    <property type="entry name" value="Exo_endo_phos"/>
    <property type="match status" value="1"/>
</dbReference>
<feature type="domain" description="Endonuclease/exonuclease/phosphatase" evidence="1">
    <location>
        <begin position="5"/>
        <end position="225"/>
    </location>
</feature>
<dbReference type="PANTHER" id="PTHR33116">
    <property type="entry name" value="REVERSE TRANSCRIPTASE ZINC-BINDING DOMAIN-CONTAINING PROTEIN-RELATED-RELATED"/>
    <property type="match status" value="1"/>
</dbReference>
<name>A0A6P9EVN3_JUGRE</name>
<dbReference type="InterPro" id="IPR036691">
    <property type="entry name" value="Endo/exonu/phosph_ase_sf"/>
</dbReference>
<protein>
    <submittedName>
        <fullName evidence="4">Uncharacterized protein LOC118348665</fullName>
    </submittedName>
</protein>
<dbReference type="GO" id="GO:0003824">
    <property type="term" value="F:catalytic activity"/>
    <property type="evidence" value="ECO:0007669"/>
    <property type="project" value="InterPro"/>
</dbReference>
<evidence type="ECO:0000313" key="4">
    <source>
        <dbReference type="RefSeq" id="XP_035546637.1"/>
    </source>
</evidence>
<sequence length="935" mass="107180">MSILVWNCRGLGNPQTVNVLRNLTKEKYPNVVYLVETKCRRNRMEVVRRCMQMDGCFSVDCVGFSGGIALLWKEEWSVKIINYTRWHISALIQEETSGPTWQFTGFYGHPDTGKRISSWQLLRMLKPTSPIAWLCAGDFNEILHECEKIGGASRPYKQIEEFRQAVDCCGLNDIHSHGQEFTWSNNRNGRDFTKEKIDRAFGNKEWNDIYTQGVCNVLPAIMSDHSPLSISLHNTNHGMKRKRWCFRYELAWELKEECKQVVSEAWQKTCITDSKAKLLSTKLEFCQKDLLTWRQTLKQQEEMVILKGKQSIGHLQNTGTGEHLIAMKLIQGEVVSSITSNDSKWKQRVKQHWLKHGDRNTQYFHMQANQRRKINAIKCIEDSQGRSVTKQSEIGEVITGYFSSLFTTSHPSSVEQCLIALDTRLAMDMKAWLLNPFSREEINATVFHMNPLGSPGPDGFPAQFYQKHWEIFVPSRGLRQGDPLSPYLFILCVEALTSLLNQAEACGNLTPAPIGRGPIIVNHLFFADDSLLFCQAEIKCVLNILDLYEKGSGQILLLAGVQSTSSFERYLGLPALVGKRKIASFHSLIDRTWTRVSNWRTKFLSAAGKDILLKAILQAIPTYAMGMFLLPVSITRKLNQILRKFWWGFNEYSSKIQWVKWKQLSGSKEMGGLGFRDLRCFNLALLSKQGWRILQNPTSLVAQVLKQKYLNKGDLLEAKLGTRPSFAWRGIHASLTLLKKGLIWRVGNGQKINIWQDRWIPSLPAQKILTPREGDCWCDKVSDIIEPHLKQWQEPLLCELFTPQEIEGIKAIPISLGGREDILIWQFSQNNKYTVKSGYHLSKDMEREQEGESSRKKRDCQVWKTIWKLNVPRATKMFIWKACSEVLPTLANLKRRKVVEDNLCLICNQEPETSGHALWGCIGARDVWCQGPMKV</sequence>
<gene>
    <name evidence="4" type="primary">LOC118348665</name>
</gene>
<dbReference type="PANTHER" id="PTHR33116:SF86">
    <property type="entry name" value="REVERSE TRANSCRIPTASE DOMAIN-CONTAINING PROTEIN"/>
    <property type="match status" value="1"/>
</dbReference>
<dbReference type="Gene3D" id="3.60.10.10">
    <property type="entry name" value="Endonuclease/exonuclease/phosphatase"/>
    <property type="match status" value="1"/>
</dbReference>
<dbReference type="Proteomes" id="UP000235220">
    <property type="component" value="Chromosome 6"/>
</dbReference>
<dbReference type="SUPFAM" id="SSF56219">
    <property type="entry name" value="DNase I-like"/>
    <property type="match status" value="1"/>
</dbReference>